<comment type="caution">
    <text evidence="2">The sequence shown here is derived from an EMBL/GenBank/DDBJ whole genome shotgun (WGS) entry which is preliminary data.</text>
</comment>
<proteinExistence type="predicted"/>
<protein>
    <submittedName>
        <fullName evidence="2">Uncharacterized protein</fullName>
    </submittedName>
</protein>
<dbReference type="Proteomes" id="UP000092993">
    <property type="component" value="Unassembled WGS sequence"/>
</dbReference>
<reference evidence="2 3" key="1">
    <citation type="submission" date="2016-03" db="EMBL/GenBank/DDBJ databases">
        <title>Whole genome sequencing of Grifola frondosa 9006-11.</title>
        <authorList>
            <person name="Min B."/>
            <person name="Park H."/>
            <person name="Kim J.-G."/>
            <person name="Cho H."/>
            <person name="Oh Y.-L."/>
            <person name="Kong W.-S."/>
            <person name="Choi I.-G."/>
        </authorList>
    </citation>
    <scope>NUCLEOTIDE SEQUENCE [LARGE SCALE GENOMIC DNA]</scope>
    <source>
        <strain evidence="2 3">9006-11</strain>
    </source>
</reference>
<accession>A0A1C7M743</accession>
<evidence type="ECO:0000313" key="2">
    <source>
        <dbReference type="EMBL" id="OBZ72763.1"/>
    </source>
</evidence>
<dbReference type="EMBL" id="LUGG01000007">
    <property type="protein sequence ID" value="OBZ72763.1"/>
    <property type="molecule type" value="Genomic_DNA"/>
</dbReference>
<evidence type="ECO:0000313" key="3">
    <source>
        <dbReference type="Proteomes" id="UP000092993"/>
    </source>
</evidence>
<dbReference type="OrthoDB" id="258392at2759"/>
<dbReference type="AlphaFoldDB" id="A0A1C7M743"/>
<name>A0A1C7M743_GRIFR</name>
<organism evidence="2 3">
    <name type="scientific">Grifola frondosa</name>
    <name type="common">Maitake</name>
    <name type="synonym">Polyporus frondosus</name>
    <dbReference type="NCBI Taxonomy" id="5627"/>
    <lineage>
        <taxon>Eukaryota</taxon>
        <taxon>Fungi</taxon>
        <taxon>Dikarya</taxon>
        <taxon>Basidiomycota</taxon>
        <taxon>Agaricomycotina</taxon>
        <taxon>Agaricomycetes</taxon>
        <taxon>Polyporales</taxon>
        <taxon>Grifolaceae</taxon>
        <taxon>Grifola</taxon>
    </lineage>
</organism>
<feature type="region of interest" description="Disordered" evidence="1">
    <location>
        <begin position="80"/>
        <end position="99"/>
    </location>
</feature>
<evidence type="ECO:0000256" key="1">
    <source>
        <dbReference type="SAM" id="MobiDB-lite"/>
    </source>
</evidence>
<keyword evidence="3" id="KW-1185">Reference proteome</keyword>
<dbReference type="STRING" id="5627.A0A1C7M743"/>
<sequence length="99" mass="10143">MSSVQEQQLGTFFRNTHLDPVPPSFINGISADLADINQLIVHVDASGGGSLILDSIQGLFPPMTDNIMLANGTTIVGPLGGHIPESSSADGTGDEGVGL</sequence>
<gene>
    <name evidence="2" type="ORF">A0H81_07080</name>
</gene>